<gene>
    <name evidence="1" type="ORF">PFISCL1PPCAC_21895</name>
</gene>
<accession>A0AAV5WJW1</accession>
<evidence type="ECO:0000313" key="2">
    <source>
        <dbReference type="Proteomes" id="UP001432322"/>
    </source>
</evidence>
<dbReference type="EMBL" id="BTSY01000005">
    <property type="protein sequence ID" value="GMT30598.1"/>
    <property type="molecule type" value="Genomic_DNA"/>
</dbReference>
<name>A0AAV5WJW1_9BILA</name>
<keyword evidence="2" id="KW-1185">Reference proteome</keyword>
<dbReference type="Proteomes" id="UP001432322">
    <property type="component" value="Unassembled WGS sequence"/>
</dbReference>
<comment type="caution">
    <text evidence="1">The sequence shown here is derived from an EMBL/GenBank/DDBJ whole genome shotgun (WGS) entry which is preliminary data.</text>
</comment>
<organism evidence="1 2">
    <name type="scientific">Pristionchus fissidentatus</name>
    <dbReference type="NCBI Taxonomy" id="1538716"/>
    <lineage>
        <taxon>Eukaryota</taxon>
        <taxon>Metazoa</taxon>
        <taxon>Ecdysozoa</taxon>
        <taxon>Nematoda</taxon>
        <taxon>Chromadorea</taxon>
        <taxon>Rhabditida</taxon>
        <taxon>Rhabditina</taxon>
        <taxon>Diplogasteromorpha</taxon>
        <taxon>Diplogasteroidea</taxon>
        <taxon>Neodiplogasteridae</taxon>
        <taxon>Pristionchus</taxon>
    </lineage>
</organism>
<proteinExistence type="predicted"/>
<feature type="non-terminal residue" evidence="1">
    <location>
        <position position="253"/>
    </location>
</feature>
<sequence length="253" mass="28750">RLNAVVPRVITSLFIQRIEAKQALFGVWTNQSMTFDILHARKCCVSLFSIFSNQERIKIGRPRSFTPEKLTEFLHDMHNATIKTLVLANIIIDDVIVKDKQLRAQVDCSTTKKASFQVKINIARTQRLVFVPNRMLFTEQLLRSLAFIPELIMDDTLQARSTVAPMDTLLSIALSVMPINWTFNLTTQSATIDVLNRAYQIESMSSESDHNTGTESTIAIRVRRPVLAQFLAQHEPVLRIADIEEGDIKVQQI</sequence>
<evidence type="ECO:0000313" key="1">
    <source>
        <dbReference type="EMBL" id="GMT30598.1"/>
    </source>
</evidence>
<protein>
    <submittedName>
        <fullName evidence="1">Uncharacterized protein</fullName>
    </submittedName>
</protein>
<feature type="non-terminal residue" evidence="1">
    <location>
        <position position="1"/>
    </location>
</feature>
<dbReference type="AlphaFoldDB" id="A0AAV5WJW1"/>
<reference evidence="1" key="1">
    <citation type="submission" date="2023-10" db="EMBL/GenBank/DDBJ databases">
        <title>Genome assembly of Pristionchus species.</title>
        <authorList>
            <person name="Yoshida K."/>
            <person name="Sommer R.J."/>
        </authorList>
    </citation>
    <scope>NUCLEOTIDE SEQUENCE</scope>
    <source>
        <strain evidence="1">RS5133</strain>
    </source>
</reference>